<protein>
    <submittedName>
        <fullName evidence="1">Uncharacterized protein</fullName>
    </submittedName>
</protein>
<comment type="caution">
    <text evidence="1">The sequence shown here is derived from an EMBL/GenBank/DDBJ whole genome shotgun (WGS) entry which is preliminary data.</text>
</comment>
<dbReference type="Proteomes" id="UP001163321">
    <property type="component" value="Chromosome 9"/>
</dbReference>
<accession>A0ACC0VIK0</accession>
<name>A0ACC0VIK0_9STRA</name>
<keyword evidence="2" id="KW-1185">Reference proteome</keyword>
<sequence length="156" mass="17232">MIKRLAILLLVVLVSMTTVRADDPPETPAEEDASKEQTPPGVVLLADKDPVPSNKAQFELIVGGGVEEVVLSQLLESRTATVTRIHMQGVSAMVGATRLATGTRLDTPLWLELSIRSSIWRMVLLLRACTFCWYEMAMELCLRVSEMSEESETSKK</sequence>
<proteinExistence type="predicted"/>
<evidence type="ECO:0000313" key="1">
    <source>
        <dbReference type="EMBL" id="KAI9905750.1"/>
    </source>
</evidence>
<dbReference type="EMBL" id="CM047588">
    <property type="protein sequence ID" value="KAI9905750.1"/>
    <property type="molecule type" value="Genomic_DNA"/>
</dbReference>
<reference evidence="1 2" key="1">
    <citation type="journal article" date="2022" name="bioRxiv">
        <title>The genome of the oomycete Peronosclerospora sorghi, a cosmopolitan pathogen of maize and sorghum, is inflated with dispersed pseudogenes.</title>
        <authorList>
            <person name="Fletcher K."/>
            <person name="Martin F."/>
            <person name="Isakeit T."/>
            <person name="Cavanaugh K."/>
            <person name="Magill C."/>
            <person name="Michelmore R."/>
        </authorList>
    </citation>
    <scope>NUCLEOTIDE SEQUENCE [LARGE SCALE GENOMIC DNA]</scope>
    <source>
        <strain evidence="1">P6</strain>
    </source>
</reference>
<evidence type="ECO:0000313" key="2">
    <source>
        <dbReference type="Proteomes" id="UP001163321"/>
    </source>
</evidence>
<organism evidence="1 2">
    <name type="scientific">Peronosclerospora sorghi</name>
    <dbReference type="NCBI Taxonomy" id="230839"/>
    <lineage>
        <taxon>Eukaryota</taxon>
        <taxon>Sar</taxon>
        <taxon>Stramenopiles</taxon>
        <taxon>Oomycota</taxon>
        <taxon>Peronosporomycetes</taxon>
        <taxon>Peronosporales</taxon>
        <taxon>Peronosporaceae</taxon>
        <taxon>Peronosclerospora</taxon>
    </lineage>
</organism>
<gene>
    <name evidence="1" type="ORF">PsorP6_013860</name>
</gene>